<dbReference type="Proteomes" id="UP000660885">
    <property type="component" value="Unassembled WGS sequence"/>
</dbReference>
<feature type="domain" description="EAL" evidence="1">
    <location>
        <begin position="24"/>
        <end position="274"/>
    </location>
</feature>
<dbReference type="EMBL" id="JAETWB010000001">
    <property type="protein sequence ID" value="MBL6077281.1"/>
    <property type="molecule type" value="Genomic_DNA"/>
</dbReference>
<dbReference type="InterPro" id="IPR001633">
    <property type="entry name" value="EAL_dom"/>
</dbReference>
<gene>
    <name evidence="2" type="ORF">JMJ56_04630</name>
</gene>
<proteinExistence type="predicted"/>
<name>A0ABS1TXU7_9PROT</name>
<dbReference type="Gene3D" id="3.20.20.450">
    <property type="entry name" value="EAL domain"/>
    <property type="match status" value="1"/>
</dbReference>
<keyword evidence="3" id="KW-1185">Reference proteome</keyword>
<dbReference type="PANTHER" id="PTHR33121:SF79">
    <property type="entry name" value="CYCLIC DI-GMP PHOSPHODIESTERASE PDED-RELATED"/>
    <property type="match status" value="1"/>
</dbReference>
<dbReference type="SUPFAM" id="SSF141868">
    <property type="entry name" value="EAL domain-like"/>
    <property type="match status" value="1"/>
</dbReference>
<sequence length="279" mass="30908">MTRVAGPPTPWLAAHSEVAPLLGLQGDAADLAAGLSNGEVSVHYQPVVRFADRRPVMVEALARWHKPPTLISPDRFVPLAESSGLVRALSMLVATRAAAELAPLWQRLRLSVSVNLPLGQLLLPDLPAWLHRALRAGGLHPRQVALELTETTEVRDRSALRRALMRLREAGHRVLLDDIILHDERSWLFGLPFAALKLDRSLVEQLPGDAHARREVRRMVRLAEASGKQVIAEGVSDQRIWQVVRGLGVHHAQGYLVSRPLPAEALARWHGRWRGSVRS</sequence>
<evidence type="ECO:0000259" key="1">
    <source>
        <dbReference type="PROSITE" id="PS50883"/>
    </source>
</evidence>
<evidence type="ECO:0000313" key="3">
    <source>
        <dbReference type="Proteomes" id="UP000660885"/>
    </source>
</evidence>
<dbReference type="RefSeq" id="WP_202830407.1">
    <property type="nucleotide sequence ID" value="NZ_JAETWB010000001.1"/>
</dbReference>
<dbReference type="PROSITE" id="PS50883">
    <property type="entry name" value="EAL"/>
    <property type="match status" value="1"/>
</dbReference>
<organism evidence="2 3">
    <name type="scientific">Belnapia arida</name>
    <dbReference type="NCBI Taxonomy" id="2804533"/>
    <lineage>
        <taxon>Bacteria</taxon>
        <taxon>Pseudomonadati</taxon>
        <taxon>Pseudomonadota</taxon>
        <taxon>Alphaproteobacteria</taxon>
        <taxon>Acetobacterales</taxon>
        <taxon>Roseomonadaceae</taxon>
        <taxon>Belnapia</taxon>
    </lineage>
</organism>
<comment type="caution">
    <text evidence="2">The sequence shown here is derived from an EMBL/GenBank/DDBJ whole genome shotgun (WGS) entry which is preliminary data.</text>
</comment>
<evidence type="ECO:0000313" key="2">
    <source>
        <dbReference type="EMBL" id="MBL6077281.1"/>
    </source>
</evidence>
<dbReference type="InterPro" id="IPR050706">
    <property type="entry name" value="Cyclic-di-GMP_PDE-like"/>
</dbReference>
<protein>
    <submittedName>
        <fullName evidence="2">EAL domain-containing protein</fullName>
    </submittedName>
</protein>
<dbReference type="PANTHER" id="PTHR33121">
    <property type="entry name" value="CYCLIC DI-GMP PHOSPHODIESTERASE PDEF"/>
    <property type="match status" value="1"/>
</dbReference>
<dbReference type="Pfam" id="PF00563">
    <property type="entry name" value="EAL"/>
    <property type="match status" value="1"/>
</dbReference>
<accession>A0ABS1TXU7</accession>
<dbReference type="CDD" id="cd01948">
    <property type="entry name" value="EAL"/>
    <property type="match status" value="1"/>
</dbReference>
<dbReference type="InterPro" id="IPR035919">
    <property type="entry name" value="EAL_sf"/>
</dbReference>
<dbReference type="SMART" id="SM00052">
    <property type="entry name" value="EAL"/>
    <property type="match status" value="1"/>
</dbReference>
<reference evidence="2 3" key="1">
    <citation type="submission" date="2021-01" db="EMBL/GenBank/DDBJ databases">
        <title>Belnapia mucosa sp. nov. and Belnapia arida sp. nov., isolated from the Tabernas Desert (Almeria, Spain).</title>
        <authorList>
            <person name="Molina-Menor E."/>
            <person name="Vidal-Verdu A."/>
            <person name="Calonge A."/>
            <person name="Satari L."/>
            <person name="Pereto J."/>
            <person name="Porcar M."/>
        </authorList>
    </citation>
    <scope>NUCLEOTIDE SEQUENCE [LARGE SCALE GENOMIC DNA]</scope>
    <source>
        <strain evidence="2 3">T18</strain>
    </source>
</reference>